<dbReference type="AlphaFoldDB" id="A0AAU6U3Z9"/>
<dbReference type="EMBL" id="CP095353">
    <property type="protein sequence ID" value="XAG68121.1"/>
    <property type="molecule type" value="Genomic_DNA"/>
</dbReference>
<organism evidence="1">
    <name type="scientific">bacterium 19CA06SA08-2</name>
    <dbReference type="NCBI Taxonomy" id="2920658"/>
    <lineage>
        <taxon>Bacteria</taxon>
    </lineage>
</organism>
<protein>
    <submittedName>
        <fullName evidence="1">Uncharacterized protein</fullName>
    </submittedName>
</protein>
<sequence>MKRGGLHLNTVLECVFSKMPIISRICGEDPAFSARKAGDENQEGERLPDDL</sequence>
<proteinExistence type="predicted"/>
<accession>A0AAU6U3Z9</accession>
<reference evidence="1" key="1">
    <citation type="submission" date="2022-03" db="EMBL/GenBank/DDBJ databases">
        <title>Sea Food Isolates.</title>
        <authorList>
            <person name="Li c."/>
        </authorList>
    </citation>
    <scope>NUCLEOTIDE SEQUENCE</scope>
    <source>
        <strain evidence="1">19CA06SA08-2</strain>
    </source>
</reference>
<evidence type="ECO:0000313" key="1">
    <source>
        <dbReference type="EMBL" id="XAG68121.1"/>
    </source>
</evidence>
<gene>
    <name evidence="1" type="ORF">MRM75_15955</name>
</gene>
<name>A0AAU6U3Z9_UNCXX</name>